<feature type="compositionally biased region" description="Basic and acidic residues" evidence="3">
    <location>
        <begin position="444"/>
        <end position="458"/>
    </location>
</feature>
<dbReference type="GO" id="GO:0005856">
    <property type="term" value="C:cytoskeleton"/>
    <property type="evidence" value="ECO:0007669"/>
    <property type="project" value="UniProtKB-ARBA"/>
</dbReference>
<dbReference type="EMBL" id="MLAK01000631">
    <property type="protein sequence ID" value="OHT09728.1"/>
    <property type="molecule type" value="Genomic_DNA"/>
</dbReference>
<feature type="coiled-coil region" evidence="2">
    <location>
        <begin position="128"/>
        <end position="166"/>
    </location>
</feature>
<dbReference type="PANTHER" id="PTHR21683">
    <property type="entry name" value="COILED-COIL DOMAIN-CONTAINING PROTEIN 42 LIKE-2-LIKE-RELATED"/>
    <property type="match status" value="1"/>
</dbReference>
<evidence type="ECO:0000313" key="6">
    <source>
        <dbReference type="Proteomes" id="UP000179807"/>
    </source>
</evidence>
<feature type="coiled-coil region" evidence="2">
    <location>
        <begin position="259"/>
        <end position="325"/>
    </location>
</feature>
<dbReference type="OrthoDB" id="10264063at2759"/>
<evidence type="ECO:0000256" key="3">
    <source>
        <dbReference type="SAM" id="MobiDB-lite"/>
    </source>
</evidence>
<evidence type="ECO:0000256" key="2">
    <source>
        <dbReference type="SAM" id="Coils"/>
    </source>
</evidence>
<feature type="coiled-coil region" evidence="2">
    <location>
        <begin position="199"/>
        <end position="226"/>
    </location>
</feature>
<organism evidence="5 6">
    <name type="scientific">Tritrichomonas foetus</name>
    <dbReference type="NCBI Taxonomy" id="1144522"/>
    <lineage>
        <taxon>Eukaryota</taxon>
        <taxon>Metamonada</taxon>
        <taxon>Parabasalia</taxon>
        <taxon>Tritrichomonadida</taxon>
        <taxon>Tritrichomonadidae</taxon>
        <taxon>Tritrichomonas</taxon>
    </lineage>
</organism>
<dbReference type="Pfam" id="PF13863">
    <property type="entry name" value="DUF4200"/>
    <property type="match status" value="1"/>
</dbReference>
<dbReference type="GeneID" id="94836548"/>
<feature type="domain" description="DUF4200" evidence="4">
    <location>
        <begin position="118"/>
        <end position="235"/>
    </location>
</feature>
<protein>
    <recommendedName>
        <fullName evidence="4">DUF4200 domain-containing protein</fullName>
    </recommendedName>
</protein>
<keyword evidence="1 2" id="KW-0175">Coiled coil</keyword>
<accession>A0A1J4KFL2</accession>
<dbReference type="RefSeq" id="XP_068362864.1">
    <property type="nucleotide sequence ID" value="XM_068501844.1"/>
</dbReference>
<feature type="region of interest" description="Disordered" evidence="3">
    <location>
        <begin position="1"/>
        <end position="41"/>
    </location>
</feature>
<name>A0A1J4KFL2_9EUKA</name>
<feature type="region of interest" description="Disordered" evidence="3">
    <location>
        <begin position="391"/>
        <end position="458"/>
    </location>
</feature>
<keyword evidence="6" id="KW-1185">Reference proteome</keyword>
<comment type="caution">
    <text evidence="5">The sequence shown here is derived from an EMBL/GenBank/DDBJ whole genome shotgun (WGS) entry which is preliminary data.</text>
</comment>
<evidence type="ECO:0000259" key="4">
    <source>
        <dbReference type="Pfam" id="PF13863"/>
    </source>
</evidence>
<reference evidence="5" key="1">
    <citation type="submission" date="2016-10" db="EMBL/GenBank/DDBJ databases">
        <authorList>
            <person name="Benchimol M."/>
            <person name="Almeida L.G."/>
            <person name="Vasconcelos A.T."/>
            <person name="Perreira-Neves A."/>
            <person name="Rosa I.A."/>
            <person name="Tasca T."/>
            <person name="Bogo M.R."/>
            <person name="de Souza W."/>
        </authorList>
    </citation>
    <scope>NUCLEOTIDE SEQUENCE [LARGE SCALE GENOMIC DNA]</scope>
    <source>
        <strain evidence="5">K</strain>
    </source>
</reference>
<dbReference type="InterPro" id="IPR051147">
    <property type="entry name" value="CFAP_domain-containing"/>
</dbReference>
<evidence type="ECO:0000313" key="5">
    <source>
        <dbReference type="EMBL" id="OHT09728.1"/>
    </source>
</evidence>
<dbReference type="Proteomes" id="UP000179807">
    <property type="component" value="Unassembled WGS sequence"/>
</dbReference>
<proteinExistence type="predicted"/>
<sequence>MHRNKQGTILETAHEVNSGRSNSSSAEGKKARPKNPFKIPDDQEYFAMKGEQKRQAEQERRALQDTQLYKRAASSCSRSNYRTFSKVKQPTVSAEEEALGQIILAPDSNQVQEGLRDFIHQKREIFLAQLAIDTKREELQRLERLEQEEEENLKAKEGEINLFRDQFRSFLANDGKATMEARHAAEVKSKQRIEVSMRIKQISSQISSLRNEIAHHDEKLQECQEYKKFLESLTPPDWRREHPVPEMYFKDPKQLLNIMVSLEEQNMFLIRHCQEAEEAVERYRTKFNNLLESRDGSITEMLDKKEKKKQELNEMNDRNAQYRVNGEFKHGNELSPAEMAELQDAISKFHKQLGFENTASPDSPSMLRRIECKMEEVTAVLSKMEESKLKELTQEKELNRRNEERQQKNELEKKEQEEKTNRALALAMMPIKRRTGRPLLERMVPVKEQSREKREEAARLKRMQEAADCDLLYGPIWD</sequence>
<evidence type="ECO:0000256" key="1">
    <source>
        <dbReference type="ARBA" id="ARBA00023054"/>
    </source>
</evidence>
<dbReference type="InterPro" id="IPR025252">
    <property type="entry name" value="DUF4200"/>
</dbReference>
<gene>
    <name evidence="5" type="ORF">TRFO_21239</name>
</gene>
<dbReference type="PANTHER" id="PTHR21683:SF3">
    <property type="entry name" value="CILIA AND FLAGELLA ASSOCIATED PROTEIN 100"/>
    <property type="match status" value="1"/>
</dbReference>
<dbReference type="AlphaFoldDB" id="A0A1J4KFL2"/>
<dbReference type="VEuPathDB" id="TrichDB:TRFO_21239"/>
<feature type="compositionally biased region" description="Basic and acidic residues" evidence="3">
    <location>
        <begin position="391"/>
        <end position="421"/>
    </location>
</feature>